<evidence type="ECO:0000256" key="23">
    <source>
        <dbReference type="SAM" id="Phobius"/>
    </source>
</evidence>
<feature type="transmembrane region" description="Helical" evidence="23">
    <location>
        <begin position="179"/>
        <end position="195"/>
    </location>
</feature>
<feature type="region of interest" description="Disordered" evidence="22">
    <location>
        <begin position="1"/>
        <end position="24"/>
    </location>
</feature>
<evidence type="ECO:0000256" key="9">
    <source>
        <dbReference type="ARBA" id="ARBA00022984"/>
    </source>
</evidence>
<protein>
    <recommendedName>
        <fullName evidence="17">Probable peptidoglycan glycosyltransferase FtsW</fullName>
        <ecNumber evidence="19">2.4.99.28</ecNumber>
    </recommendedName>
    <alternativeName>
        <fullName evidence="18">Cell division protein FtsW</fullName>
    </alternativeName>
    <alternativeName>
        <fullName evidence="15">Cell wall polymerase</fullName>
    </alternativeName>
    <alternativeName>
        <fullName evidence="14">Peptidoglycan polymerase</fullName>
    </alternativeName>
</protein>
<dbReference type="EC" id="2.4.99.28" evidence="19"/>
<dbReference type="InterPro" id="IPR013437">
    <property type="entry name" value="FtsW"/>
</dbReference>
<dbReference type="GO" id="GO:0051301">
    <property type="term" value="P:cell division"/>
    <property type="evidence" value="ECO:0007669"/>
    <property type="project" value="UniProtKB-KW"/>
</dbReference>
<keyword evidence="4 24" id="KW-0132">Cell division</keyword>
<dbReference type="InterPro" id="IPR018365">
    <property type="entry name" value="Cell_cycle_FtsW-rel_CS"/>
</dbReference>
<evidence type="ECO:0000256" key="8">
    <source>
        <dbReference type="ARBA" id="ARBA00022960"/>
    </source>
</evidence>
<feature type="compositionally biased region" description="Polar residues" evidence="22">
    <location>
        <begin position="1"/>
        <end position="20"/>
    </location>
</feature>
<sequence length="422" mass="44950">MVNSPVRSKPSVRQPSSGAQKRTVRSLGKNFWSKLEGRSSSAGSSYYLILGATLALVVIGLMMVFSASAVEQTSSNSNPLVLGTKQSVFAVLGIIAMLVLSRMSPRLLKGAAWPLMALSLVTLLLVVFVGSNRGGNQNWIGIGDFSFQPSELAKFSLALWMATVLAAKEKLLDQWQHMFLPVVPVAALVVGFILLGRDLGTAMIVMAIAASGLFFAGVSRKIFIGAALIGFLAAVALALTNSNRQDRLGAWLGRCDPGQDPQGLCDQARSGMYALASGGWWGVGLGQSRQKWNWIPEAHNDFIFAIIGEEFGLLGTLVIIALYAVIAIAMFRVIVRFNDMFVRVVCGCIMTWVIGQAFVNIAMVTGILPVIGVPLPLVSYGGTALTVGLAAMGVVLSFARNQPEADAAGGRSRTLKRKTKVS</sequence>
<feature type="transmembrane region" description="Helical" evidence="23">
    <location>
        <begin position="377"/>
        <end position="399"/>
    </location>
</feature>
<evidence type="ECO:0000256" key="13">
    <source>
        <dbReference type="ARBA" id="ARBA00023316"/>
    </source>
</evidence>
<keyword evidence="9" id="KW-0573">Peptidoglycan synthesis</keyword>
<feature type="transmembrane region" description="Helical" evidence="23">
    <location>
        <begin position="223"/>
        <end position="240"/>
    </location>
</feature>
<keyword evidence="7 23" id="KW-0812">Transmembrane</keyword>
<evidence type="ECO:0000256" key="3">
    <source>
        <dbReference type="ARBA" id="ARBA00022475"/>
    </source>
</evidence>
<feature type="transmembrane region" description="Helical" evidence="23">
    <location>
        <begin position="341"/>
        <end position="371"/>
    </location>
</feature>
<dbReference type="PANTHER" id="PTHR30474">
    <property type="entry name" value="CELL CYCLE PROTEIN"/>
    <property type="match status" value="1"/>
</dbReference>
<evidence type="ECO:0000256" key="16">
    <source>
        <dbReference type="ARBA" id="ARBA00038053"/>
    </source>
</evidence>
<dbReference type="EMBL" id="JAVDQF010000001">
    <property type="protein sequence ID" value="MDR6271094.1"/>
    <property type="molecule type" value="Genomic_DNA"/>
</dbReference>
<keyword evidence="13" id="KW-0961">Cell wall biogenesis/degradation</keyword>
<keyword evidence="5" id="KW-0328">Glycosyltransferase</keyword>
<keyword evidence="8" id="KW-0133">Cell shape</keyword>
<dbReference type="Proteomes" id="UP001185069">
    <property type="component" value="Unassembled WGS sequence"/>
</dbReference>
<evidence type="ECO:0000313" key="24">
    <source>
        <dbReference type="EMBL" id="MDR6271094.1"/>
    </source>
</evidence>
<keyword evidence="10 23" id="KW-1133">Transmembrane helix</keyword>
<evidence type="ECO:0000256" key="22">
    <source>
        <dbReference type="SAM" id="MobiDB-lite"/>
    </source>
</evidence>
<evidence type="ECO:0000256" key="4">
    <source>
        <dbReference type="ARBA" id="ARBA00022618"/>
    </source>
</evidence>
<evidence type="ECO:0000256" key="12">
    <source>
        <dbReference type="ARBA" id="ARBA00023306"/>
    </source>
</evidence>
<comment type="subcellular location">
    <subcellularLocation>
        <location evidence="1">Cell membrane</location>
        <topology evidence="1">Multi-pass membrane protein</topology>
    </subcellularLocation>
</comment>
<comment type="pathway">
    <text evidence="2">Cell wall biogenesis; peptidoglycan biosynthesis.</text>
</comment>
<comment type="function">
    <text evidence="21">Peptidoglycan polymerase that is essential for cell division.</text>
</comment>
<evidence type="ECO:0000256" key="1">
    <source>
        <dbReference type="ARBA" id="ARBA00004651"/>
    </source>
</evidence>
<evidence type="ECO:0000256" key="19">
    <source>
        <dbReference type="ARBA" id="ARBA00044770"/>
    </source>
</evidence>
<feature type="transmembrane region" description="Helical" evidence="23">
    <location>
        <begin position="46"/>
        <end position="68"/>
    </location>
</feature>
<evidence type="ECO:0000256" key="6">
    <source>
        <dbReference type="ARBA" id="ARBA00022679"/>
    </source>
</evidence>
<evidence type="ECO:0000256" key="17">
    <source>
        <dbReference type="ARBA" id="ARBA00041185"/>
    </source>
</evidence>
<feature type="transmembrane region" description="Helical" evidence="23">
    <location>
        <begin position="112"/>
        <end position="131"/>
    </location>
</feature>
<gene>
    <name evidence="24" type="ORF">JOE69_003332</name>
</gene>
<evidence type="ECO:0000256" key="11">
    <source>
        <dbReference type="ARBA" id="ARBA00023136"/>
    </source>
</evidence>
<comment type="caution">
    <text evidence="24">The sequence shown here is derived from an EMBL/GenBank/DDBJ whole genome shotgun (WGS) entry which is preliminary data.</text>
</comment>
<reference evidence="24 25" key="1">
    <citation type="submission" date="2023-07" db="EMBL/GenBank/DDBJ databases">
        <title>Sequencing the genomes of 1000 actinobacteria strains.</title>
        <authorList>
            <person name="Klenk H.-P."/>
        </authorList>
    </citation>
    <scope>NUCLEOTIDE SEQUENCE [LARGE SCALE GENOMIC DNA]</scope>
    <source>
        <strain evidence="24 25">DSM 14555</strain>
    </source>
</reference>
<dbReference type="NCBIfam" id="TIGR02614">
    <property type="entry name" value="ftsW"/>
    <property type="match status" value="1"/>
</dbReference>
<keyword evidence="12" id="KW-0131">Cell cycle</keyword>
<evidence type="ECO:0000256" key="20">
    <source>
        <dbReference type="ARBA" id="ARBA00049902"/>
    </source>
</evidence>
<evidence type="ECO:0000256" key="7">
    <source>
        <dbReference type="ARBA" id="ARBA00022692"/>
    </source>
</evidence>
<feature type="transmembrane region" description="Helical" evidence="23">
    <location>
        <begin position="201"/>
        <end position="218"/>
    </location>
</feature>
<dbReference type="PANTHER" id="PTHR30474:SF2">
    <property type="entry name" value="PEPTIDOGLYCAN GLYCOSYLTRANSFERASE FTSW-RELATED"/>
    <property type="match status" value="1"/>
</dbReference>
<evidence type="ECO:0000256" key="5">
    <source>
        <dbReference type="ARBA" id="ARBA00022676"/>
    </source>
</evidence>
<feature type="transmembrane region" description="Helical" evidence="23">
    <location>
        <begin position="80"/>
        <end position="100"/>
    </location>
</feature>
<evidence type="ECO:0000256" key="21">
    <source>
        <dbReference type="ARBA" id="ARBA00049966"/>
    </source>
</evidence>
<evidence type="ECO:0000256" key="18">
    <source>
        <dbReference type="ARBA" id="ARBA00041418"/>
    </source>
</evidence>
<name>A0ABU1JG35_9MICC</name>
<proteinExistence type="inferred from homology"/>
<keyword evidence="25" id="KW-1185">Reference proteome</keyword>
<evidence type="ECO:0000256" key="2">
    <source>
        <dbReference type="ARBA" id="ARBA00004752"/>
    </source>
</evidence>
<keyword evidence="3" id="KW-1003">Cell membrane</keyword>
<evidence type="ECO:0000256" key="15">
    <source>
        <dbReference type="ARBA" id="ARBA00033270"/>
    </source>
</evidence>
<comment type="catalytic activity">
    <reaction evidence="20">
        <text>[GlcNAc-(1-&gt;4)-Mur2Ac(oyl-L-Ala-gamma-D-Glu-L-Lys-D-Ala-D-Ala)](n)-di-trans,octa-cis-undecaprenyl diphosphate + beta-D-GlcNAc-(1-&gt;4)-Mur2Ac(oyl-L-Ala-gamma-D-Glu-L-Lys-D-Ala-D-Ala)-di-trans,octa-cis-undecaprenyl diphosphate = [GlcNAc-(1-&gt;4)-Mur2Ac(oyl-L-Ala-gamma-D-Glu-L-Lys-D-Ala-D-Ala)](n+1)-di-trans,octa-cis-undecaprenyl diphosphate + di-trans,octa-cis-undecaprenyl diphosphate + H(+)</text>
        <dbReference type="Rhea" id="RHEA:23708"/>
        <dbReference type="Rhea" id="RHEA-COMP:9602"/>
        <dbReference type="Rhea" id="RHEA-COMP:9603"/>
        <dbReference type="ChEBI" id="CHEBI:15378"/>
        <dbReference type="ChEBI" id="CHEBI:58405"/>
        <dbReference type="ChEBI" id="CHEBI:60033"/>
        <dbReference type="ChEBI" id="CHEBI:78435"/>
        <dbReference type="EC" id="2.4.99.28"/>
    </reaction>
</comment>
<keyword evidence="11 23" id="KW-0472">Membrane</keyword>
<dbReference type="RefSeq" id="WP_309800674.1">
    <property type="nucleotide sequence ID" value="NZ_JAVDQF010000001.1"/>
</dbReference>
<organism evidence="24 25">
    <name type="scientific">Arthrobacter russicus</name>
    <dbReference type="NCBI Taxonomy" id="172040"/>
    <lineage>
        <taxon>Bacteria</taxon>
        <taxon>Bacillati</taxon>
        <taxon>Actinomycetota</taxon>
        <taxon>Actinomycetes</taxon>
        <taxon>Micrococcales</taxon>
        <taxon>Micrococcaceae</taxon>
        <taxon>Arthrobacter</taxon>
    </lineage>
</organism>
<keyword evidence="6" id="KW-0808">Transferase</keyword>
<evidence type="ECO:0000256" key="14">
    <source>
        <dbReference type="ARBA" id="ARBA00032370"/>
    </source>
</evidence>
<evidence type="ECO:0000256" key="10">
    <source>
        <dbReference type="ARBA" id="ARBA00022989"/>
    </source>
</evidence>
<dbReference type="Pfam" id="PF01098">
    <property type="entry name" value="FTSW_RODA_SPOVE"/>
    <property type="match status" value="1"/>
</dbReference>
<feature type="transmembrane region" description="Helical" evidence="23">
    <location>
        <begin position="311"/>
        <end position="334"/>
    </location>
</feature>
<comment type="similarity">
    <text evidence="16">Belongs to the SEDS family. FtsW subfamily.</text>
</comment>
<dbReference type="InterPro" id="IPR001182">
    <property type="entry name" value="FtsW/RodA"/>
</dbReference>
<accession>A0ABU1JG35</accession>
<dbReference type="PROSITE" id="PS00428">
    <property type="entry name" value="FTSW_RODA_SPOVE"/>
    <property type="match status" value="1"/>
</dbReference>
<evidence type="ECO:0000313" key="25">
    <source>
        <dbReference type="Proteomes" id="UP001185069"/>
    </source>
</evidence>